<evidence type="ECO:0000313" key="2">
    <source>
        <dbReference type="Proteomes" id="UP001501358"/>
    </source>
</evidence>
<dbReference type="EMBL" id="BAAATA010000003">
    <property type="protein sequence ID" value="GAA2474146.1"/>
    <property type="molecule type" value="Genomic_DNA"/>
</dbReference>
<organism evidence="1 2">
    <name type="scientific">Streptomyces thermolineatus</name>
    <dbReference type="NCBI Taxonomy" id="44033"/>
    <lineage>
        <taxon>Bacteria</taxon>
        <taxon>Bacillati</taxon>
        <taxon>Actinomycetota</taxon>
        <taxon>Actinomycetes</taxon>
        <taxon>Kitasatosporales</taxon>
        <taxon>Streptomycetaceae</taxon>
        <taxon>Streptomyces</taxon>
    </lineage>
</organism>
<accession>A0ABP5Y979</accession>
<proteinExistence type="predicted"/>
<evidence type="ECO:0000313" key="1">
    <source>
        <dbReference type="EMBL" id="GAA2474146.1"/>
    </source>
</evidence>
<reference evidence="2" key="1">
    <citation type="journal article" date="2019" name="Int. J. Syst. Evol. Microbiol.">
        <title>The Global Catalogue of Microorganisms (GCM) 10K type strain sequencing project: providing services to taxonomists for standard genome sequencing and annotation.</title>
        <authorList>
            <consortium name="The Broad Institute Genomics Platform"/>
            <consortium name="The Broad Institute Genome Sequencing Center for Infectious Disease"/>
            <person name="Wu L."/>
            <person name="Ma J."/>
        </authorList>
    </citation>
    <scope>NUCLEOTIDE SEQUENCE [LARGE SCALE GENOMIC DNA]</scope>
    <source>
        <strain evidence="2">JCM 6307</strain>
    </source>
</reference>
<protein>
    <submittedName>
        <fullName evidence="1">DUF72 domain-containing protein</fullName>
    </submittedName>
</protein>
<dbReference type="Proteomes" id="UP001501358">
    <property type="component" value="Unassembled WGS sequence"/>
</dbReference>
<dbReference type="Pfam" id="PF01904">
    <property type="entry name" value="DUF72"/>
    <property type="match status" value="1"/>
</dbReference>
<dbReference type="PANTHER" id="PTHR30348">
    <property type="entry name" value="UNCHARACTERIZED PROTEIN YECE"/>
    <property type="match status" value="1"/>
</dbReference>
<comment type="caution">
    <text evidence="1">The sequence shown here is derived from an EMBL/GenBank/DDBJ whole genome shotgun (WGS) entry which is preliminary data.</text>
</comment>
<dbReference type="PANTHER" id="PTHR30348:SF13">
    <property type="entry name" value="UPF0759 PROTEIN YUNF"/>
    <property type="match status" value="1"/>
</dbReference>
<dbReference type="SUPFAM" id="SSF117396">
    <property type="entry name" value="TM1631-like"/>
    <property type="match status" value="1"/>
</dbReference>
<dbReference type="InterPro" id="IPR002763">
    <property type="entry name" value="DUF72"/>
</dbReference>
<name>A0ABP5Y979_9ACTN</name>
<gene>
    <name evidence="1" type="ORF">GCM10010406_07700</name>
</gene>
<dbReference type="InterPro" id="IPR036520">
    <property type="entry name" value="UPF0759_sf"/>
</dbReference>
<sequence>MARILTGTCSWTDPALVASGWYPPGTASDAEARLRYYASRFPVVEVDSTYYALPGERSGRLWAERTPDGFVFDVKAFSLLTGHPTRASALPRDLRPEPAGNRFLRPGSAPAEVVDELWRRFAAALAPLREAGRLGAVLLQFPPSLAPGPAGEAAVAAARERCAGMRAAVEFRHPGWFARDRFGRTLDLLRGIDAAFVAVDVAQGLPSSLPPVAAATSPELSVVRLHGRSPHWGTGSKEDRFRHRYTDGELAEWLPRVRALADGSAEVHVLFNNCCGDAAVTAAGAAQRLLSGEVPNSP</sequence>
<keyword evidence="2" id="KW-1185">Reference proteome</keyword>
<dbReference type="Gene3D" id="3.20.20.410">
    <property type="entry name" value="Protein of unknown function UPF0759"/>
    <property type="match status" value="1"/>
</dbReference>
<dbReference type="RefSeq" id="WP_344381670.1">
    <property type="nucleotide sequence ID" value="NZ_BAAATA010000003.1"/>
</dbReference>